<dbReference type="EMBL" id="JAPFFF010000057">
    <property type="protein sequence ID" value="KAK8838005.1"/>
    <property type="molecule type" value="Genomic_DNA"/>
</dbReference>
<dbReference type="InterPro" id="IPR008906">
    <property type="entry name" value="HATC_C_dom"/>
</dbReference>
<accession>A0ABR2GKS6</accession>
<keyword evidence="5" id="KW-1185">Reference proteome</keyword>
<comment type="caution">
    <text evidence="3">The sequence shown here is derived from an EMBL/GenBank/DDBJ whole genome shotgun (WGS) entry which is preliminary data.</text>
</comment>
<protein>
    <recommendedName>
        <fullName evidence="2">HAT C-terminal dimerisation domain-containing protein</fullName>
    </recommendedName>
</protein>
<gene>
    <name evidence="3" type="ORF">M9Y10_027571</name>
    <name evidence="4" type="ORF">M9Y10_035950</name>
</gene>
<dbReference type="Pfam" id="PF05699">
    <property type="entry name" value="Dimer_Tnp_hAT"/>
    <property type="match status" value="1"/>
</dbReference>
<feature type="region of interest" description="Disordered" evidence="1">
    <location>
        <begin position="228"/>
        <end position="249"/>
    </location>
</feature>
<feature type="domain" description="HAT C-terminal dimerisation" evidence="2">
    <location>
        <begin position="135"/>
        <end position="209"/>
    </location>
</feature>
<evidence type="ECO:0000313" key="3">
    <source>
        <dbReference type="EMBL" id="KAK8834535.1"/>
    </source>
</evidence>
<dbReference type="EMBL" id="JAPFFF010000376">
    <property type="protein sequence ID" value="KAK8834535.1"/>
    <property type="molecule type" value="Genomic_DNA"/>
</dbReference>
<reference evidence="3 5" key="1">
    <citation type="submission" date="2024-04" db="EMBL/GenBank/DDBJ databases">
        <title>Tritrichomonas musculus Genome.</title>
        <authorList>
            <person name="Alves-Ferreira E."/>
            <person name="Grigg M."/>
            <person name="Lorenzi H."/>
            <person name="Galac M."/>
        </authorList>
    </citation>
    <scope>NUCLEOTIDE SEQUENCE [LARGE SCALE GENOMIC DNA]</scope>
    <source>
        <strain evidence="3 5">EAF2021</strain>
    </source>
</reference>
<proteinExistence type="predicted"/>
<sequence length="249" mass="29215">MSHVLKPIIDFANIVQRDFVPVGTVFWELLKLLKSIMSIDYTNDYHNKEVAQEKIILLFKQTCNYVVSELARRANSISFRLIQNQQLSKKDDEYIRAFNYEKSLLIEKLQEFAIYLHLNSDNVSKAFLGWLKLHDTYVDEPISNWNNNITSTVIFNNEQIHMKDLCSIALRILILPATEAICERCFSQLKVIHNHLRNSLKNDILDCLLRNKLNLLWSNNIDEIVSRIDDNGENSEEEDEDEENEERIL</sequence>
<evidence type="ECO:0000313" key="5">
    <source>
        <dbReference type="Proteomes" id="UP001470230"/>
    </source>
</evidence>
<name>A0ABR2GKS6_9EUKA</name>
<dbReference type="InterPro" id="IPR012337">
    <property type="entry name" value="RNaseH-like_sf"/>
</dbReference>
<dbReference type="Proteomes" id="UP001470230">
    <property type="component" value="Unassembled WGS sequence"/>
</dbReference>
<feature type="compositionally biased region" description="Acidic residues" evidence="1">
    <location>
        <begin position="231"/>
        <end position="249"/>
    </location>
</feature>
<evidence type="ECO:0000256" key="1">
    <source>
        <dbReference type="SAM" id="MobiDB-lite"/>
    </source>
</evidence>
<evidence type="ECO:0000313" key="4">
    <source>
        <dbReference type="EMBL" id="KAK8838005.1"/>
    </source>
</evidence>
<organism evidence="3 5">
    <name type="scientific">Tritrichomonas musculus</name>
    <dbReference type="NCBI Taxonomy" id="1915356"/>
    <lineage>
        <taxon>Eukaryota</taxon>
        <taxon>Metamonada</taxon>
        <taxon>Parabasalia</taxon>
        <taxon>Tritrichomonadida</taxon>
        <taxon>Tritrichomonadidae</taxon>
        <taxon>Tritrichomonas</taxon>
    </lineage>
</organism>
<evidence type="ECO:0000259" key="2">
    <source>
        <dbReference type="Pfam" id="PF05699"/>
    </source>
</evidence>
<dbReference type="SUPFAM" id="SSF53098">
    <property type="entry name" value="Ribonuclease H-like"/>
    <property type="match status" value="1"/>
</dbReference>